<sequence length="307" mass="33526">MRSGRNKQAALCIALMALFLLSACGSHTGLAGTSSTQGSNTISVVAAENFYGSIVRQIGGKHVSVTSMLADPNVDPHSYESNVDQVKAVARAQLVIANGGGYDDWMDKLLSSTPSSERKVIKGFDVAPNKLPDNEHVWYSPDNAKNIASAIADTLKTLDTAHAAEYAQNLIIFERELSKINQKMDEIRSKYANAPVGLTETILRYQTGPMGLRVLTPDEFQKALAEGNDPPANTVITAENQINQRQIKVFIYNQQTQSAITTKLMSDARARNIPVVPVTETMPPDQTYQSWMLTQLEKVEQALASNK</sequence>
<dbReference type="PANTHER" id="PTHR42953">
    <property type="entry name" value="HIGH-AFFINITY ZINC UPTAKE SYSTEM PROTEIN ZNUA-RELATED"/>
    <property type="match status" value="1"/>
</dbReference>
<keyword evidence="5" id="KW-0175">Coiled coil</keyword>
<accession>A0A5J4KWK4</accession>
<dbReference type="GO" id="GO:0030001">
    <property type="term" value="P:metal ion transport"/>
    <property type="evidence" value="ECO:0007669"/>
    <property type="project" value="InterPro"/>
</dbReference>
<dbReference type="SUPFAM" id="SSF53807">
    <property type="entry name" value="Helical backbone' metal receptor"/>
    <property type="match status" value="1"/>
</dbReference>
<comment type="caution">
    <text evidence="7">The sequence shown here is derived from an EMBL/GenBank/DDBJ whole genome shotgun (WGS) entry which is preliminary data.</text>
</comment>
<evidence type="ECO:0000256" key="1">
    <source>
        <dbReference type="ARBA" id="ARBA00004196"/>
    </source>
</evidence>
<protein>
    <submittedName>
        <fullName evidence="7">ABC transporter substrate-binding protein</fullName>
    </submittedName>
</protein>
<dbReference type="InterPro" id="IPR050492">
    <property type="entry name" value="Bact_metal-bind_prot9"/>
</dbReference>
<feature type="signal peptide" evidence="6">
    <location>
        <begin position="1"/>
        <end position="31"/>
    </location>
</feature>
<evidence type="ECO:0000256" key="5">
    <source>
        <dbReference type="SAM" id="Coils"/>
    </source>
</evidence>
<organism evidence="7 8">
    <name type="scientific">Dictyobacter vulcani</name>
    <dbReference type="NCBI Taxonomy" id="2607529"/>
    <lineage>
        <taxon>Bacteria</taxon>
        <taxon>Bacillati</taxon>
        <taxon>Chloroflexota</taxon>
        <taxon>Ktedonobacteria</taxon>
        <taxon>Ktedonobacterales</taxon>
        <taxon>Dictyobacteraceae</taxon>
        <taxon>Dictyobacter</taxon>
    </lineage>
</organism>
<dbReference type="RefSeq" id="WP_151758617.1">
    <property type="nucleotide sequence ID" value="NZ_BKZW01000003.1"/>
</dbReference>
<dbReference type="EMBL" id="BKZW01000003">
    <property type="protein sequence ID" value="GER90910.1"/>
    <property type="molecule type" value="Genomic_DNA"/>
</dbReference>
<dbReference type="Gene3D" id="3.40.50.1980">
    <property type="entry name" value="Nitrogenase molybdenum iron protein domain"/>
    <property type="match status" value="2"/>
</dbReference>
<evidence type="ECO:0000256" key="4">
    <source>
        <dbReference type="ARBA" id="ARBA00022729"/>
    </source>
</evidence>
<feature type="chain" id="PRO_5023867788" evidence="6">
    <location>
        <begin position="32"/>
        <end position="307"/>
    </location>
</feature>
<name>A0A5J4KWK4_9CHLR</name>
<keyword evidence="8" id="KW-1185">Reference proteome</keyword>
<dbReference type="GO" id="GO:0030313">
    <property type="term" value="C:cell envelope"/>
    <property type="evidence" value="ECO:0007669"/>
    <property type="project" value="UniProtKB-SubCell"/>
</dbReference>
<evidence type="ECO:0000313" key="8">
    <source>
        <dbReference type="Proteomes" id="UP000326912"/>
    </source>
</evidence>
<reference evidence="7 8" key="1">
    <citation type="submission" date="2019-10" db="EMBL/GenBank/DDBJ databases">
        <title>Dictyobacter vulcani sp. nov., within the class Ktedonobacteria, isolated from soil of volcanic Mt. Zao.</title>
        <authorList>
            <person name="Zheng Y."/>
            <person name="Wang C.M."/>
            <person name="Sakai Y."/>
            <person name="Abe K."/>
            <person name="Yokota A."/>
            <person name="Yabe S."/>
        </authorList>
    </citation>
    <scope>NUCLEOTIDE SEQUENCE [LARGE SCALE GENOMIC DNA]</scope>
    <source>
        <strain evidence="7 8">W12</strain>
    </source>
</reference>
<dbReference type="GO" id="GO:0046872">
    <property type="term" value="F:metal ion binding"/>
    <property type="evidence" value="ECO:0007669"/>
    <property type="project" value="UniProtKB-KW"/>
</dbReference>
<dbReference type="PROSITE" id="PS51257">
    <property type="entry name" value="PROKAR_LIPOPROTEIN"/>
    <property type="match status" value="1"/>
</dbReference>
<keyword evidence="4 6" id="KW-0732">Signal</keyword>
<feature type="coiled-coil region" evidence="5">
    <location>
        <begin position="163"/>
        <end position="190"/>
    </location>
</feature>
<gene>
    <name evidence="7" type="ORF">KDW_50720</name>
</gene>
<dbReference type="PANTHER" id="PTHR42953:SF1">
    <property type="entry name" value="METAL-BINDING PROTEIN HI_0362-RELATED"/>
    <property type="match status" value="1"/>
</dbReference>
<dbReference type="AlphaFoldDB" id="A0A5J4KWK4"/>
<proteinExistence type="predicted"/>
<keyword evidence="2" id="KW-0813">Transport</keyword>
<dbReference type="Proteomes" id="UP000326912">
    <property type="component" value="Unassembled WGS sequence"/>
</dbReference>
<evidence type="ECO:0000313" key="7">
    <source>
        <dbReference type="EMBL" id="GER90910.1"/>
    </source>
</evidence>
<evidence type="ECO:0000256" key="2">
    <source>
        <dbReference type="ARBA" id="ARBA00022448"/>
    </source>
</evidence>
<keyword evidence="3" id="KW-0479">Metal-binding</keyword>
<evidence type="ECO:0000256" key="3">
    <source>
        <dbReference type="ARBA" id="ARBA00022723"/>
    </source>
</evidence>
<dbReference type="Pfam" id="PF01297">
    <property type="entry name" value="ZnuA"/>
    <property type="match status" value="1"/>
</dbReference>
<dbReference type="InterPro" id="IPR006127">
    <property type="entry name" value="ZnuA-like"/>
</dbReference>
<comment type="subcellular location">
    <subcellularLocation>
        <location evidence="1">Cell envelope</location>
    </subcellularLocation>
</comment>
<evidence type="ECO:0000256" key="6">
    <source>
        <dbReference type="SAM" id="SignalP"/>
    </source>
</evidence>